<comment type="function">
    <text evidence="4">Catalyzes amidations at positions B, D, E, and G on adenosylcobyrinic A,C-diamide. NH(2) groups are provided by glutamine, and one molecule of ATP is hydrogenolyzed for each amidation.</text>
</comment>
<dbReference type="InterPro" id="IPR004459">
    <property type="entry name" value="CobQ_synth"/>
</dbReference>
<comment type="similarity">
    <text evidence="4">Belongs to the CobB/CobQ family. CobQ subfamily.</text>
</comment>
<proteinExistence type="inferred from homology"/>
<dbReference type="OrthoDB" id="9808302at2"/>
<evidence type="ECO:0000256" key="2">
    <source>
        <dbReference type="ARBA" id="ARBA00022573"/>
    </source>
</evidence>
<dbReference type="InterPro" id="IPR027417">
    <property type="entry name" value="P-loop_NTPase"/>
</dbReference>
<dbReference type="RefSeq" id="WP_147212403.1">
    <property type="nucleotide sequence ID" value="NZ_BJYM01000024.1"/>
</dbReference>
<dbReference type="Gene3D" id="3.40.50.300">
    <property type="entry name" value="P-loop containing nucleotide triphosphate hydrolases"/>
    <property type="match status" value="1"/>
</dbReference>
<dbReference type="SUPFAM" id="SSF52540">
    <property type="entry name" value="P-loop containing nucleoside triphosphate hydrolases"/>
    <property type="match status" value="1"/>
</dbReference>
<evidence type="ECO:0000256" key="4">
    <source>
        <dbReference type="HAMAP-Rule" id="MF_00028"/>
    </source>
</evidence>
<comment type="caution">
    <text evidence="4">Lacks conserved residue(s) required for the propagation of feature annotation.</text>
</comment>
<dbReference type="Proteomes" id="UP000321558">
    <property type="component" value="Unassembled WGS sequence"/>
</dbReference>
<keyword evidence="2 4" id="KW-0169">Cobalamin biosynthesis</keyword>
<keyword evidence="3 4" id="KW-0315">Glutamine amidotransferase</keyword>
<dbReference type="PANTHER" id="PTHR21343:SF1">
    <property type="entry name" value="COBYRIC ACID SYNTHASE"/>
    <property type="match status" value="1"/>
</dbReference>
<dbReference type="AlphaFoldDB" id="A0A511ZPZ3"/>
<dbReference type="GO" id="GO:0009236">
    <property type="term" value="P:cobalamin biosynthetic process"/>
    <property type="evidence" value="ECO:0007669"/>
    <property type="project" value="UniProtKB-UniRule"/>
</dbReference>
<dbReference type="GO" id="GO:0015420">
    <property type="term" value="F:ABC-type vitamin B12 transporter activity"/>
    <property type="evidence" value="ECO:0007669"/>
    <property type="project" value="UniProtKB-UniRule"/>
</dbReference>
<dbReference type="UniPathway" id="UPA00148"/>
<name>A0A511ZPZ3_9BACI</name>
<keyword evidence="7" id="KW-1185">Reference proteome</keyword>
<accession>A0A511ZPZ3</accession>
<dbReference type="NCBIfam" id="NF001989">
    <property type="entry name" value="PRK00784.1"/>
    <property type="match status" value="1"/>
</dbReference>
<sequence length="279" mass="30676">MKGVMLQGTASHVGKSILTTAICRMLTRHGFQISPFKAQNMSSHSVALETGREIAISQYEQAEAAGRRAEPWMNPILLKPLKRMHTEVFLTGESQGVITGASFKDLYYQRALLEIKEGLAQADNSSDFVIIEGAGSPVEMNLKERDLANMAIAELAEVPVLLVADIERGGVFASIAGTLALLTEKERSRVKGIIINKFSGNPSLFTDGVEWLENYTNLPVLGIIPYIQHQLDEEDSLHGTVSSFQPNLTSKEADYERLADHLEANINLEKLMEMMEGAS</sequence>
<dbReference type="GO" id="GO:0003824">
    <property type="term" value="F:catalytic activity"/>
    <property type="evidence" value="ECO:0007669"/>
    <property type="project" value="InterPro"/>
</dbReference>
<protein>
    <recommendedName>
        <fullName evidence="4">Cobyric acid synthase</fullName>
    </recommendedName>
</protein>
<reference evidence="6 7" key="1">
    <citation type="submission" date="2019-07" db="EMBL/GenBank/DDBJ databases">
        <title>Whole genome shotgun sequence of Oceanobacillus sojae NBRC 105379.</title>
        <authorList>
            <person name="Hosoyama A."/>
            <person name="Uohara A."/>
            <person name="Ohji S."/>
            <person name="Ichikawa N."/>
        </authorList>
    </citation>
    <scope>NUCLEOTIDE SEQUENCE [LARGE SCALE GENOMIC DNA]</scope>
    <source>
        <strain evidence="6 7">NBRC 105379</strain>
    </source>
</reference>
<comment type="caution">
    <text evidence="6">The sequence shown here is derived from an EMBL/GenBank/DDBJ whole genome shotgun (WGS) entry which is preliminary data.</text>
</comment>
<gene>
    <name evidence="4" type="primary">cobQ</name>
    <name evidence="6" type="ORF">OSO01_42590</name>
</gene>
<evidence type="ECO:0000256" key="1">
    <source>
        <dbReference type="ARBA" id="ARBA00004953"/>
    </source>
</evidence>
<evidence type="ECO:0000259" key="5">
    <source>
        <dbReference type="Pfam" id="PF01656"/>
    </source>
</evidence>
<dbReference type="HAMAP" id="MF_00028">
    <property type="entry name" value="CobQ"/>
    <property type="match status" value="1"/>
</dbReference>
<organism evidence="6 7">
    <name type="scientific">Oceanobacillus sojae</name>
    <dbReference type="NCBI Taxonomy" id="582851"/>
    <lineage>
        <taxon>Bacteria</taxon>
        <taxon>Bacillati</taxon>
        <taxon>Bacillota</taxon>
        <taxon>Bacilli</taxon>
        <taxon>Bacillales</taxon>
        <taxon>Bacillaceae</taxon>
        <taxon>Oceanobacillus</taxon>
    </lineage>
</organism>
<dbReference type="InterPro" id="IPR002586">
    <property type="entry name" value="CobQ/CobB/MinD/ParA_Nub-bd_dom"/>
</dbReference>
<dbReference type="PANTHER" id="PTHR21343">
    <property type="entry name" value="DETHIOBIOTIN SYNTHETASE"/>
    <property type="match status" value="1"/>
</dbReference>
<evidence type="ECO:0000313" key="6">
    <source>
        <dbReference type="EMBL" id="GEN89520.1"/>
    </source>
</evidence>
<feature type="domain" description="CobQ/CobB/MinD/ParA nucleotide binding" evidence="5">
    <location>
        <begin position="4"/>
        <end position="228"/>
    </location>
</feature>
<dbReference type="STRING" id="582851.GCA_900162665_01539"/>
<dbReference type="Pfam" id="PF01656">
    <property type="entry name" value="CbiA"/>
    <property type="match status" value="1"/>
</dbReference>
<comment type="pathway">
    <text evidence="1 4">Cofactor biosynthesis; adenosylcobalamin biosynthesis.</text>
</comment>
<dbReference type="EMBL" id="BJYM01000024">
    <property type="protein sequence ID" value="GEN89520.1"/>
    <property type="molecule type" value="Genomic_DNA"/>
</dbReference>
<evidence type="ECO:0000313" key="7">
    <source>
        <dbReference type="Proteomes" id="UP000321558"/>
    </source>
</evidence>
<evidence type="ECO:0000256" key="3">
    <source>
        <dbReference type="ARBA" id="ARBA00022962"/>
    </source>
</evidence>